<accession>A0A1H8B3Y0</accession>
<keyword evidence="4" id="KW-1185">Reference proteome</keyword>
<dbReference type="Pfam" id="PF20736">
    <property type="entry name" value="Glyco_hydro127M"/>
    <property type="match status" value="1"/>
</dbReference>
<dbReference type="Pfam" id="PF07944">
    <property type="entry name" value="Beta-AFase-like_GH127_cat"/>
    <property type="match status" value="1"/>
</dbReference>
<gene>
    <name evidence="3" type="ORF">SAMN04488505_106109</name>
</gene>
<dbReference type="EMBL" id="FOBB01000006">
    <property type="protein sequence ID" value="SEM77446.1"/>
    <property type="molecule type" value="Genomic_DNA"/>
</dbReference>
<dbReference type="STRING" id="573321.SAMN04488505_106109"/>
<dbReference type="OrthoDB" id="9757939at2"/>
<dbReference type="SUPFAM" id="SSF48208">
    <property type="entry name" value="Six-hairpin glycosidases"/>
    <property type="match status" value="1"/>
</dbReference>
<feature type="domain" description="Non-reducing end beta-L-arabinofuranosidase-like GH127 catalytic" evidence="1">
    <location>
        <begin position="37"/>
        <end position="418"/>
    </location>
</feature>
<dbReference type="InterPro" id="IPR049046">
    <property type="entry name" value="Beta-AFase-like_GH127_middle"/>
</dbReference>
<organism evidence="3 4">
    <name type="scientific">Chitinophaga rupis</name>
    <dbReference type="NCBI Taxonomy" id="573321"/>
    <lineage>
        <taxon>Bacteria</taxon>
        <taxon>Pseudomonadati</taxon>
        <taxon>Bacteroidota</taxon>
        <taxon>Chitinophagia</taxon>
        <taxon>Chitinophagales</taxon>
        <taxon>Chitinophagaceae</taxon>
        <taxon>Chitinophaga</taxon>
    </lineage>
</organism>
<sequence length="637" mass="71051">MRYLILLVFSQLSVAWSFGQSSHIKSQEQVSAFPVKDVTITGGDFFQAGSTDKKVMLSIVPDRLLYTFRKNAGIPVKPAIKPYGGWEAPDVALRGHTTGHYLSALSYWYAQEPLPAIKQRISYIVSSLAECQDKLGNGYLSAFPEKDIDRVEKTGEGWAPHYTLHKILQGLLDAYTLTGNEQALKVATRFGDWFAARAAKISDQAHWAKVLDIIEQGGIEESLLNLYVITHDEKHKTAATFFEQTSKIKPAAEGRDVLNKNITSNYQHANATIPQFIGALRKYEVSGDTYYLQAADFFWNQVTGHRAFSNGSTGYNEYWHHGPDTLLPELGIKAGETCCSYNLVKLSNDLFRMHPHAKFGDYVERALYNDILSAIHPETGGMMYFHTQQPGGFKTFGKNEEVFWCCTGTGMEDHVRYASSIYFHSKNDLYVNLYIPSRVKWKAKGISIEQLTSFPDDEQAVFKISGAAARYAIHFRVPYWAAKGITVKVNGKNIAAAPDSTGFVMINRSWHNGDKVTINLPMQLHLQPLPDAPAYASVMYGPLVLAGELGREKMADSLIMTTDYFFGDVPPAYAATIAVPALTGATGQLSWIRKMPSTRLAFTTDQTSNGKPVKLVPVSRIYDQRFAAYWKFVGGKE</sequence>
<reference evidence="3 4" key="1">
    <citation type="submission" date="2016-10" db="EMBL/GenBank/DDBJ databases">
        <authorList>
            <person name="de Groot N.N."/>
        </authorList>
    </citation>
    <scope>NUCLEOTIDE SEQUENCE [LARGE SCALE GENOMIC DNA]</scope>
    <source>
        <strain evidence="3 4">DSM 21039</strain>
    </source>
</reference>
<protein>
    <recommendedName>
        <fullName evidence="5">DUF1680 family protein</fullName>
    </recommendedName>
</protein>
<name>A0A1H8B3Y0_9BACT</name>
<proteinExistence type="predicted"/>
<dbReference type="AlphaFoldDB" id="A0A1H8B3Y0"/>
<feature type="domain" description="Non-reducing end beta-L-arabinofuranosidase-like GH127 middle" evidence="2">
    <location>
        <begin position="429"/>
        <end position="522"/>
    </location>
</feature>
<dbReference type="GO" id="GO:0005975">
    <property type="term" value="P:carbohydrate metabolic process"/>
    <property type="evidence" value="ECO:0007669"/>
    <property type="project" value="InterPro"/>
</dbReference>
<dbReference type="InterPro" id="IPR012878">
    <property type="entry name" value="Beta-AFase-like_GH127_cat"/>
</dbReference>
<dbReference type="InterPro" id="IPR008928">
    <property type="entry name" value="6-hairpin_glycosidase_sf"/>
</dbReference>
<dbReference type="Proteomes" id="UP000198984">
    <property type="component" value="Unassembled WGS sequence"/>
</dbReference>
<evidence type="ECO:0000313" key="3">
    <source>
        <dbReference type="EMBL" id="SEM77446.1"/>
    </source>
</evidence>
<dbReference type="PANTHER" id="PTHR31151:SF0">
    <property type="entry name" value="PROLINE-TRNA LIGASE (DUF1680)"/>
    <property type="match status" value="1"/>
</dbReference>
<evidence type="ECO:0000259" key="1">
    <source>
        <dbReference type="Pfam" id="PF07944"/>
    </source>
</evidence>
<dbReference type="PANTHER" id="PTHR31151">
    <property type="entry name" value="PROLINE-TRNA LIGASE (DUF1680)"/>
    <property type="match status" value="1"/>
</dbReference>
<evidence type="ECO:0008006" key="5">
    <source>
        <dbReference type="Google" id="ProtNLM"/>
    </source>
</evidence>
<evidence type="ECO:0000313" key="4">
    <source>
        <dbReference type="Proteomes" id="UP000198984"/>
    </source>
</evidence>
<evidence type="ECO:0000259" key="2">
    <source>
        <dbReference type="Pfam" id="PF20736"/>
    </source>
</evidence>
<dbReference type="RefSeq" id="WP_162277641.1">
    <property type="nucleotide sequence ID" value="NZ_FOBB01000006.1"/>
</dbReference>